<proteinExistence type="inferred from homology"/>
<feature type="coiled-coil region" evidence="2">
    <location>
        <begin position="25"/>
        <end position="56"/>
    </location>
</feature>
<name>A0ABR2SPU7_9ROSI</name>
<evidence type="ECO:0008006" key="6">
    <source>
        <dbReference type="Google" id="ProtNLM"/>
    </source>
</evidence>
<comment type="caution">
    <text evidence="4">The sequence shown here is derived from an EMBL/GenBank/DDBJ whole genome shotgun (WGS) entry which is preliminary data.</text>
</comment>
<feature type="compositionally biased region" description="Basic and acidic residues" evidence="3">
    <location>
        <begin position="243"/>
        <end position="252"/>
    </location>
</feature>
<feature type="compositionally biased region" description="Polar residues" evidence="3">
    <location>
        <begin position="1145"/>
        <end position="1174"/>
    </location>
</feature>
<dbReference type="InterPro" id="IPR005061">
    <property type="entry name" value="Ist1"/>
</dbReference>
<evidence type="ECO:0000313" key="5">
    <source>
        <dbReference type="Proteomes" id="UP001396334"/>
    </source>
</evidence>
<feature type="compositionally biased region" description="Basic and acidic residues" evidence="3">
    <location>
        <begin position="1072"/>
        <end position="1084"/>
    </location>
</feature>
<feature type="region of interest" description="Disordered" evidence="3">
    <location>
        <begin position="692"/>
        <end position="723"/>
    </location>
</feature>
<feature type="compositionally biased region" description="Basic and acidic residues" evidence="3">
    <location>
        <begin position="409"/>
        <end position="419"/>
    </location>
</feature>
<feature type="region of interest" description="Disordered" evidence="3">
    <location>
        <begin position="645"/>
        <end position="669"/>
    </location>
</feature>
<dbReference type="PANTHER" id="PTHR12161">
    <property type="entry name" value="IST1 FAMILY MEMBER"/>
    <property type="match status" value="1"/>
</dbReference>
<feature type="compositionally biased region" description="Basic and acidic residues" evidence="3">
    <location>
        <begin position="841"/>
        <end position="851"/>
    </location>
</feature>
<feature type="compositionally biased region" description="Polar residues" evidence="3">
    <location>
        <begin position="1106"/>
        <end position="1121"/>
    </location>
</feature>
<evidence type="ECO:0000256" key="3">
    <source>
        <dbReference type="SAM" id="MobiDB-lite"/>
    </source>
</evidence>
<feature type="region of interest" description="Disordered" evidence="3">
    <location>
        <begin position="348"/>
        <end position="368"/>
    </location>
</feature>
<feature type="region of interest" description="Disordered" evidence="3">
    <location>
        <begin position="204"/>
        <end position="270"/>
    </location>
</feature>
<protein>
    <recommendedName>
        <fullName evidence="6">Regulator of Vps4 activity in the MVB pathway protein</fullName>
    </recommendedName>
</protein>
<feature type="compositionally biased region" description="Polar residues" evidence="3">
    <location>
        <begin position="578"/>
        <end position="590"/>
    </location>
</feature>
<feature type="compositionally biased region" description="Polar residues" evidence="3">
    <location>
        <begin position="992"/>
        <end position="1009"/>
    </location>
</feature>
<dbReference type="InterPro" id="IPR042277">
    <property type="entry name" value="IST1-like"/>
</dbReference>
<feature type="region of interest" description="Disordered" evidence="3">
    <location>
        <begin position="829"/>
        <end position="1201"/>
    </location>
</feature>
<keyword evidence="5" id="KW-1185">Reference proteome</keyword>
<evidence type="ECO:0000256" key="1">
    <source>
        <dbReference type="ARBA" id="ARBA00005536"/>
    </source>
</evidence>
<feature type="region of interest" description="Disordered" evidence="3">
    <location>
        <begin position="480"/>
        <end position="610"/>
    </location>
</feature>
<dbReference type="Proteomes" id="UP001396334">
    <property type="component" value="Unassembled WGS sequence"/>
</dbReference>
<evidence type="ECO:0000256" key="2">
    <source>
        <dbReference type="SAM" id="Coils"/>
    </source>
</evidence>
<dbReference type="PANTHER" id="PTHR12161:SF13">
    <property type="entry name" value="REGULATOR OF VPS4 ACTIVITY IN THE MVB PATHWAY PROTEIN"/>
    <property type="match status" value="1"/>
</dbReference>
<evidence type="ECO:0000313" key="4">
    <source>
        <dbReference type="EMBL" id="KAK9026947.1"/>
    </source>
</evidence>
<sequence>MQKMLHKSFKPAKCKTALRLAIPRIKLMKNKREAQAKQLKRELAQLLDSGQDQTARIRVEHVVREEKTVEAYNLLEIYCELIVARMPMIESQKNCPIDLKEAIASVIFASARCEDIPELKDASKQFTAKYGKEFTSAALEMRPNCGVGRMLVEKLSAIAPDGPTKLKILTGIAEEHNIKWDPASFGAKESKVYDDKLNGPNTFTEAAKSSAYPSNIQAPTSAYEQRPPSVQVPNYDKGPPSVRDPKRADKNDTPTSFSEYSSTSSPKNFGYSNTSADNLMSSRTYSPNAKPLGTGYQGFRHSYSGNENAYSSPRQQWNMDFKDATTAAQAAAESAELASMAARAAAELSSRGNMTQQYSMESPMSPLHRMRDEEPRRYAGLASQNERLGRDPVNISLHGRNSGNYEQIDSFKERGRARDNGNVYSNNRRSSDKSAHGSFKSTASSFNEETSVNNQTTDAYSQRHSFQQVPMDHFPEVNLARKSGENGDHQNVRAREQSSYSYSHSHSQSNSFTDNHDDVSNFHRLKSENDKRSSGELHDDTKSSGFADYQEVRIKKQSSHSSSHSRSSTLSDDHDVVSNLNRQNSGNNSVEDLFLRNDKGSLQRSTKETTDSFNNASAVFDDYGSDNNEDCFDLEKVHEAHEFSMSLSSSGERSPTRLSTRTSSQSIEKNVKLRGTSISESHIFSEQRPSPVFFESSTSSADHDLPATFDDYGPSSESGEEMDKSMFVRSSKPSIGSNVDGMDSHQAENSIFSSQSVEIMEDTEQSNDSSPEEGMKLNFGNLTGGLRHKGYRLPPYTNSPRGNALSSVGAANGASTRIEQLSPLAAVEDSAGSVSYNQEPYNRKSSDEVNRKLSMRPSSTHADPSDDDSEDERPKRTSSSTQDRYKKTPSFEENQRSSLRGAVPHFGSGNNDSDEDLPKTKVPSDTGVSRRTKVAPSNSRRSTNLTATAFSEPKVISDYNGNGVDEVNRKFRMRALGTRVDSTDDDSEKRPNQTFSSIQDQNNKTPSFEQNKRSSLRVAVPYSGSRNSGSDEGLPKASLNAFSNTGFSRRTMASPSNSQRSSNLKATVASEPKVDSDYGREKNSSSRSSNADESLPKTRAQKKNSDLSGSFQHPQLSSQATARLVSETKRSSSERAFKSPEKEQSSTSVPKIISSASAKSLTTQTSTGEGQSKQNARHVHPKLPDIDILTAHLNSIRQNRQ</sequence>
<feature type="compositionally biased region" description="Basic and acidic residues" evidence="3">
    <location>
        <begin position="482"/>
        <end position="496"/>
    </location>
</feature>
<feature type="compositionally biased region" description="Polar residues" evidence="3">
    <location>
        <begin position="1192"/>
        <end position="1201"/>
    </location>
</feature>
<dbReference type="Pfam" id="PF03398">
    <property type="entry name" value="Ist1"/>
    <property type="match status" value="1"/>
</dbReference>
<feature type="compositionally biased region" description="Polar residues" evidence="3">
    <location>
        <begin position="1040"/>
        <end position="1065"/>
    </location>
</feature>
<feature type="compositionally biased region" description="Polar residues" evidence="3">
    <location>
        <begin position="211"/>
        <end position="223"/>
    </location>
</feature>
<gene>
    <name evidence="4" type="ORF">V6N11_066803</name>
</gene>
<feature type="compositionally biased region" description="Basic and acidic residues" evidence="3">
    <location>
        <begin position="883"/>
        <end position="895"/>
    </location>
</feature>
<feature type="compositionally biased region" description="Basic and acidic residues" evidence="3">
    <location>
        <begin position="593"/>
        <end position="610"/>
    </location>
</feature>
<feature type="compositionally biased region" description="Polar residues" evidence="3">
    <location>
        <begin position="935"/>
        <end position="949"/>
    </location>
</feature>
<dbReference type="Gene3D" id="1.20.1260.60">
    <property type="entry name" value="Vacuolar protein sorting-associated protein Ist1"/>
    <property type="match status" value="1"/>
</dbReference>
<feature type="compositionally biased region" description="Polar residues" evidence="3">
    <location>
        <begin position="439"/>
        <end position="465"/>
    </location>
</feature>
<feature type="compositionally biased region" description="Basic and acidic residues" evidence="3">
    <location>
        <begin position="1126"/>
        <end position="1144"/>
    </location>
</feature>
<feature type="compositionally biased region" description="Low complexity" evidence="3">
    <location>
        <begin position="253"/>
        <end position="265"/>
    </location>
</feature>
<organism evidence="4 5">
    <name type="scientific">Hibiscus sabdariffa</name>
    <name type="common">roselle</name>
    <dbReference type="NCBI Taxonomy" id="183260"/>
    <lineage>
        <taxon>Eukaryota</taxon>
        <taxon>Viridiplantae</taxon>
        <taxon>Streptophyta</taxon>
        <taxon>Embryophyta</taxon>
        <taxon>Tracheophyta</taxon>
        <taxon>Spermatophyta</taxon>
        <taxon>Magnoliopsida</taxon>
        <taxon>eudicotyledons</taxon>
        <taxon>Gunneridae</taxon>
        <taxon>Pentapetalae</taxon>
        <taxon>rosids</taxon>
        <taxon>malvids</taxon>
        <taxon>Malvales</taxon>
        <taxon>Malvaceae</taxon>
        <taxon>Malvoideae</taxon>
        <taxon>Hibiscus</taxon>
    </lineage>
</organism>
<feature type="compositionally biased region" description="Basic and acidic residues" evidence="3">
    <location>
        <begin position="514"/>
        <end position="542"/>
    </location>
</feature>
<dbReference type="EMBL" id="JBBPBN010000012">
    <property type="protein sequence ID" value="KAK9026947.1"/>
    <property type="molecule type" value="Genomic_DNA"/>
</dbReference>
<feature type="compositionally biased region" description="Low complexity" evidence="3">
    <location>
        <begin position="497"/>
        <end position="509"/>
    </location>
</feature>
<feature type="compositionally biased region" description="Low complexity" evidence="3">
    <location>
        <begin position="559"/>
        <end position="570"/>
    </location>
</feature>
<keyword evidence="2" id="KW-0175">Coiled coil</keyword>
<reference evidence="4 5" key="1">
    <citation type="journal article" date="2024" name="G3 (Bethesda)">
        <title>Genome assembly of Hibiscus sabdariffa L. provides insights into metabolisms of medicinal natural products.</title>
        <authorList>
            <person name="Kim T."/>
        </authorList>
    </citation>
    <scope>NUCLEOTIDE SEQUENCE [LARGE SCALE GENOMIC DNA]</scope>
    <source>
        <strain evidence="4">TK-2024</strain>
        <tissue evidence="4">Old leaves</tissue>
    </source>
</reference>
<feature type="compositionally biased region" description="Polar residues" evidence="3">
    <location>
        <begin position="352"/>
        <end position="362"/>
    </location>
</feature>
<comment type="similarity">
    <text evidence="1">Belongs to the IST1 family.</text>
</comment>
<accession>A0ABR2SPU7</accession>
<feature type="region of interest" description="Disordered" evidence="3">
    <location>
        <begin position="381"/>
        <end position="465"/>
    </location>
</feature>
<feature type="compositionally biased region" description="Low complexity" evidence="3">
    <location>
        <begin position="656"/>
        <end position="666"/>
    </location>
</feature>